<accession>A0ABV8IID3</accession>
<sequence length="113" mass="13290">MRYARTGDRFSHTYWYAVLHTFDVNGHHLGTRIRRAGGDHDRRAAIGAAQDRLRRWLDALRDLRFDDIAIRPFYIESDDVLFGLVIESEGDEHAELYPDRLGFYEPWDGSYET</sequence>
<evidence type="ECO:0000313" key="1">
    <source>
        <dbReference type="EMBL" id="MFC4062754.1"/>
    </source>
</evidence>
<dbReference type="Proteomes" id="UP001595850">
    <property type="component" value="Unassembled WGS sequence"/>
</dbReference>
<protein>
    <submittedName>
        <fullName evidence="1">Uncharacterized protein</fullName>
    </submittedName>
</protein>
<gene>
    <name evidence="1" type="ORF">ACFOWE_31055</name>
</gene>
<proteinExistence type="predicted"/>
<evidence type="ECO:0000313" key="2">
    <source>
        <dbReference type="Proteomes" id="UP001595850"/>
    </source>
</evidence>
<reference evidence="2" key="1">
    <citation type="journal article" date="2019" name="Int. J. Syst. Evol. Microbiol.">
        <title>The Global Catalogue of Microorganisms (GCM) 10K type strain sequencing project: providing services to taxonomists for standard genome sequencing and annotation.</title>
        <authorList>
            <consortium name="The Broad Institute Genomics Platform"/>
            <consortium name="The Broad Institute Genome Sequencing Center for Infectious Disease"/>
            <person name="Wu L."/>
            <person name="Ma J."/>
        </authorList>
    </citation>
    <scope>NUCLEOTIDE SEQUENCE [LARGE SCALE GENOMIC DNA]</scope>
    <source>
        <strain evidence="2">TBRC 4489</strain>
    </source>
</reference>
<comment type="caution">
    <text evidence="1">The sequence shown here is derived from an EMBL/GenBank/DDBJ whole genome shotgun (WGS) entry which is preliminary data.</text>
</comment>
<dbReference type="RefSeq" id="WP_377294156.1">
    <property type="nucleotide sequence ID" value="NZ_JBHSBM010000059.1"/>
</dbReference>
<organism evidence="1 2">
    <name type="scientific">Planomonospora corallina</name>
    <dbReference type="NCBI Taxonomy" id="1806052"/>
    <lineage>
        <taxon>Bacteria</taxon>
        <taxon>Bacillati</taxon>
        <taxon>Actinomycetota</taxon>
        <taxon>Actinomycetes</taxon>
        <taxon>Streptosporangiales</taxon>
        <taxon>Streptosporangiaceae</taxon>
        <taxon>Planomonospora</taxon>
    </lineage>
</organism>
<dbReference type="EMBL" id="JBHSBM010000059">
    <property type="protein sequence ID" value="MFC4062754.1"/>
    <property type="molecule type" value="Genomic_DNA"/>
</dbReference>
<keyword evidence="2" id="KW-1185">Reference proteome</keyword>
<name>A0ABV8IID3_9ACTN</name>